<keyword evidence="7" id="KW-0812">Transmembrane</keyword>
<dbReference type="PROSITE" id="PS00108">
    <property type="entry name" value="PROTEIN_KINASE_ST"/>
    <property type="match status" value="1"/>
</dbReference>
<dbReference type="EC" id="2.7.11.1" evidence="9"/>
<feature type="domain" description="Protein kinase" evidence="8">
    <location>
        <begin position="17"/>
        <end position="278"/>
    </location>
</feature>
<evidence type="ECO:0000256" key="3">
    <source>
        <dbReference type="ARBA" id="ARBA00022777"/>
    </source>
</evidence>
<dbReference type="SMART" id="SM00220">
    <property type="entry name" value="S_TKc"/>
    <property type="match status" value="1"/>
</dbReference>
<dbReference type="InterPro" id="IPR008271">
    <property type="entry name" value="Ser/Thr_kinase_AS"/>
</dbReference>
<name>A0ABY9HIX6_9ACTN</name>
<feature type="region of interest" description="Disordered" evidence="6">
    <location>
        <begin position="291"/>
        <end position="318"/>
    </location>
</feature>
<dbReference type="InterPro" id="IPR017441">
    <property type="entry name" value="Protein_kinase_ATP_BS"/>
</dbReference>
<organism evidence="9 10">
    <name type="scientific">Streptomyces castrisilvae</name>
    <dbReference type="NCBI Taxonomy" id="3033811"/>
    <lineage>
        <taxon>Bacteria</taxon>
        <taxon>Bacillati</taxon>
        <taxon>Actinomycetota</taxon>
        <taxon>Actinomycetes</taxon>
        <taxon>Kitasatosporales</taxon>
        <taxon>Streptomycetaceae</taxon>
        <taxon>Streptomyces</taxon>
    </lineage>
</organism>
<evidence type="ECO:0000313" key="9">
    <source>
        <dbReference type="EMBL" id="WLQ34344.1"/>
    </source>
</evidence>
<keyword evidence="3 9" id="KW-0418">Kinase</keyword>
<dbReference type="Gene3D" id="1.10.510.10">
    <property type="entry name" value="Transferase(Phosphotransferase) domain 1"/>
    <property type="match status" value="1"/>
</dbReference>
<gene>
    <name evidence="9" type="ORF">P8A18_13235</name>
</gene>
<dbReference type="InterPro" id="IPR000719">
    <property type="entry name" value="Prot_kinase_dom"/>
</dbReference>
<keyword evidence="1 9" id="KW-0808">Transferase</keyword>
<protein>
    <submittedName>
        <fullName evidence="9">Serine/threonine-protein kinase</fullName>
        <ecNumber evidence="9">2.7.11.1</ecNumber>
    </submittedName>
</protein>
<evidence type="ECO:0000256" key="7">
    <source>
        <dbReference type="SAM" id="Phobius"/>
    </source>
</evidence>
<keyword evidence="2 5" id="KW-0547">Nucleotide-binding</keyword>
<dbReference type="Pfam" id="PF00069">
    <property type="entry name" value="Pkinase"/>
    <property type="match status" value="1"/>
</dbReference>
<feature type="binding site" evidence="5">
    <location>
        <position position="45"/>
    </location>
    <ligand>
        <name>ATP</name>
        <dbReference type="ChEBI" id="CHEBI:30616"/>
    </ligand>
</feature>
<feature type="region of interest" description="Disordered" evidence="6">
    <location>
        <begin position="345"/>
        <end position="397"/>
    </location>
</feature>
<feature type="compositionally biased region" description="Pro residues" evidence="6">
    <location>
        <begin position="295"/>
        <end position="314"/>
    </location>
</feature>
<dbReference type="PANTHER" id="PTHR43289:SF34">
    <property type="entry name" value="SERINE_THREONINE-PROTEIN KINASE YBDM-RELATED"/>
    <property type="match status" value="1"/>
</dbReference>
<dbReference type="Proteomes" id="UP001239522">
    <property type="component" value="Chromosome"/>
</dbReference>
<dbReference type="PROSITE" id="PS00107">
    <property type="entry name" value="PROTEIN_KINASE_ATP"/>
    <property type="match status" value="1"/>
</dbReference>
<accession>A0ABY9HIX6</accession>
<keyword evidence="4 5" id="KW-0067">ATP-binding</keyword>
<proteinExistence type="predicted"/>
<evidence type="ECO:0000256" key="1">
    <source>
        <dbReference type="ARBA" id="ARBA00022679"/>
    </source>
</evidence>
<evidence type="ECO:0000256" key="5">
    <source>
        <dbReference type="PROSITE-ProRule" id="PRU10141"/>
    </source>
</evidence>
<keyword evidence="10" id="KW-1185">Reference proteome</keyword>
<feature type="region of interest" description="Disordered" evidence="6">
    <location>
        <begin position="464"/>
        <end position="486"/>
    </location>
</feature>
<keyword evidence="7" id="KW-0472">Membrane</keyword>
<reference evidence="9 10" key="1">
    <citation type="submission" date="2023-03" db="EMBL/GenBank/DDBJ databases">
        <title>Isolation and description of six Streptomyces strains from soil environments, able to metabolize different microbial glucans.</title>
        <authorList>
            <person name="Widen T."/>
            <person name="Larsbrink J."/>
        </authorList>
    </citation>
    <scope>NUCLEOTIDE SEQUENCE [LARGE SCALE GENOMIC DNA]</scope>
    <source>
        <strain evidence="9 10">Mut1</strain>
    </source>
</reference>
<dbReference type="SUPFAM" id="SSF56112">
    <property type="entry name" value="Protein kinase-like (PK-like)"/>
    <property type="match status" value="1"/>
</dbReference>
<evidence type="ECO:0000313" key="10">
    <source>
        <dbReference type="Proteomes" id="UP001239522"/>
    </source>
</evidence>
<dbReference type="InterPro" id="IPR011009">
    <property type="entry name" value="Kinase-like_dom_sf"/>
</dbReference>
<dbReference type="PANTHER" id="PTHR43289">
    <property type="entry name" value="MITOGEN-ACTIVATED PROTEIN KINASE KINASE KINASE 20-RELATED"/>
    <property type="match status" value="1"/>
</dbReference>
<feature type="compositionally biased region" description="Basic and acidic residues" evidence="6">
    <location>
        <begin position="350"/>
        <end position="359"/>
    </location>
</feature>
<keyword evidence="7" id="KW-1133">Transmembrane helix</keyword>
<dbReference type="CDD" id="cd14014">
    <property type="entry name" value="STKc_PknB_like"/>
    <property type="match status" value="1"/>
</dbReference>
<feature type="compositionally biased region" description="Basic and acidic residues" evidence="6">
    <location>
        <begin position="473"/>
        <end position="483"/>
    </location>
</feature>
<dbReference type="PROSITE" id="PS50011">
    <property type="entry name" value="PROTEIN_KINASE_DOM"/>
    <property type="match status" value="1"/>
</dbReference>
<dbReference type="EMBL" id="CP120997">
    <property type="protein sequence ID" value="WLQ34344.1"/>
    <property type="molecule type" value="Genomic_DNA"/>
</dbReference>
<dbReference type="RefSeq" id="WP_306054444.1">
    <property type="nucleotide sequence ID" value="NZ_CP120997.1"/>
</dbReference>
<evidence type="ECO:0000256" key="6">
    <source>
        <dbReference type="SAM" id="MobiDB-lite"/>
    </source>
</evidence>
<evidence type="ECO:0000259" key="8">
    <source>
        <dbReference type="PROSITE" id="PS50011"/>
    </source>
</evidence>
<dbReference type="GO" id="GO:0004674">
    <property type="term" value="F:protein serine/threonine kinase activity"/>
    <property type="evidence" value="ECO:0007669"/>
    <property type="project" value="UniProtKB-EC"/>
</dbReference>
<evidence type="ECO:0000256" key="4">
    <source>
        <dbReference type="ARBA" id="ARBA00022840"/>
    </source>
</evidence>
<feature type="transmembrane region" description="Helical" evidence="7">
    <location>
        <begin position="323"/>
        <end position="343"/>
    </location>
</feature>
<sequence length="561" mass="60401">MVVHPLNQGDPGVISGYVLQGRLGTGGMGTVYLSTTRGGQPVAIKTVRPDLAMDPRFRQRFEQEVKAARRVRGRYIANVLDSNTEGPMPWLATEYVPGVSLAQAISNHGTLPLRTCLGVAAGVASALETIHTARVIHRDLKPGNIVLTQTSLSVIDFGIARALDSDSLTGANTRIGTPAFMAPEQIKGNAPTTSAADVFSLGLTVHVAMTGLHPFEKELFAAIPYLQDDAPDLTACPEPLRPLIGRCLAMNPADRPTATEVVAACREVGTRLGLTEVLPEAGWLPGQFTEVSVSTPPPSPIPPGNFTVPPPPEPAARNSRKRIAVGSTIIAAAVVAALTVWIAPWNGNSDDDKGNRASDSRPSAGATASDSPGEPPEESPTDSSTEKPPGTKEDEMNLKERVDQGLRDCESAKSLYQIDGANATLSCKPRYGPGTVISEFQANQIAVTVASFTWGSDEYQSFLESEEKEVEDDGARGEQKADPSKLPLLDVNDFPYRGPVQNKEGTNIGEVFTHANVWKTSTITWTFTNDYYVDSHDEYFVITAKSKDREALMKWWNDWPI</sequence>
<evidence type="ECO:0000256" key="2">
    <source>
        <dbReference type="ARBA" id="ARBA00022741"/>
    </source>
</evidence>
<dbReference type="Gene3D" id="3.30.200.20">
    <property type="entry name" value="Phosphorylase Kinase, domain 1"/>
    <property type="match status" value="1"/>
</dbReference>